<dbReference type="EMBL" id="AYRZ02000006">
    <property type="protein sequence ID" value="PHT78859.1"/>
    <property type="molecule type" value="Genomic_DNA"/>
</dbReference>
<sequence>MKPITYTTTDVWFIKWVCAIEQQWLSAKKDMRYISPKHYVGQYIRGFKMLANVSWDIVYNIIIPVNVSESFHWIMILFRIRHRCLYVYDSFIGGALNTKNVHRHVQSLATIIPLFLNIPQQALQSKYVYLYYLDYNFIIIHCNVLTFFYYYFYNDCGMYVCAFAEFISHELFDISTKIFNATNHRMRYGMLLWDYARKKQNDGAISESEVTGNVTSRLGDPKILRDVVSPVVTIKTRNR</sequence>
<evidence type="ECO:0000313" key="6">
    <source>
        <dbReference type="EMBL" id="PHT78859.1"/>
    </source>
</evidence>
<evidence type="ECO:0000256" key="2">
    <source>
        <dbReference type="ARBA" id="ARBA00022670"/>
    </source>
</evidence>
<dbReference type="InterPro" id="IPR003653">
    <property type="entry name" value="Peptidase_C48_C"/>
</dbReference>
<dbReference type="Pfam" id="PF02902">
    <property type="entry name" value="Peptidase_C48"/>
    <property type="match status" value="1"/>
</dbReference>
<evidence type="ECO:0000313" key="7">
    <source>
        <dbReference type="Proteomes" id="UP000222542"/>
    </source>
</evidence>
<dbReference type="PROSITE" id="PS50600">
    <property type="entry name" value="ULP_PROTEASE"/>
    <property type="match status" value="1"/>
</dbReference>
<dbReference type="AlphaFoldDB" id="A0A2G2ZA62"/>
<reference evidence="6 7" key="2">
    <citation type="journal article" date="2017" name="Genome Biol.">
        <title>New reference genome sequences of hot pepper reveal the massive evolution of plant disease-resistance genes by retroduplication.</title>
        <authorList>
            <person name="Kim S."/>
            <person name="Park J."/>
            <person name="Yeom S.I."/>
            <person name="Kim Y.M."/>
            <person name="Seo E."/>
            <person name="Kim K.T."/>
            <person name="Kim M.S."/>
            <person name="Lee J.M."/>
            <person name="Cheong K."/>
            <person name="Shin H.S."/>
            <person name="Kim S.B."/>
            <person name="Han K."/>
            <person name="Lee J."/>
            <person name="Park M."/>
            <person name="Lee H.A."/>
            <person name="Lee H.Y."/>
            <person name="Lee Y."/>
            <person name="Oh S."/>
            <person name="Lee J.H."/>
            <person name="Choi E."/>
            <person name="Choi E."/>
            <person name="Lee S.E."/>
            <person name="Jeon J."/>
            <person name="Kim H."/>
            <person name="Choi G."/>
            <person name="Song H."/>
            <person name="Lee J."/>
            <person name="Lee S.C."/>
            <person name="Kwon J.K."/>
            <person name="Lee H.Y."/>
            <person name="Koo N."/>
            <person name="Hong Y."/>
            <person name="Kim R.W."/>
            <person name="Kang W.H."/>
            <person name="Huh J.H."/>
            <person name="Kang B.C."/>
            <person name="Yang T.J."/>
            <person name="Lee Y.H."/>
            <person name="Bennetzen J.L."/>
            <person name="Choi D."/>
        </authorList>
    </citation>
    <scope>NUCLEOTIDE SEQUENCE [LARGE SCALE GENOMIC DNA]</scope>
    <source>
        <strain evidence="7">cv. CM334</strain>
    </source>
</reference>
<proteinExistence type="inferred from homology"/>
<dbReference type="InterPro" id="IPR038765">
    <property type="entry name" value="Papain-like_cys_pep_sf"/>
</dbReference>
<dbReference type="OMA" id="WDIVYNI"/>
<keyword evidence="4" id="KW-0472">Membrane</keyword>
<evidence type="ECO:0000256" key="3">
    <source>
        <dbReference type="ARBA" id="ARBA00022801"/>
    </source>
</evidence>
<dbReference type="Gene3D" id="3.40.395.10">
    <property type="entry name" value="Adenoviral Proteinase, Chain A"/>
    <property type="match status" value="1"/>
</dbReference>
<dbReference type="Gramene" id="PHT78859">
    <property type="protein sequence ID" value="PHT78859"/>
    <property type="gene ID" value="T459_16911"/>
</dbReference>
<keyword evidence="4" id="KW-1133">Transmembrane helix</keyword>
<dbReference type="GO" id="GO:0008234">
    <property type="term" value="F:cysteine-type peptidase activity"/>
    <property type="evidence" value="ECO:0007669"/>
    <property type="project" value="InterPro"/>
</dbReference>
<name>A0A2G2ZA62_CAPAN</name>
<dbReference type="PANTHER" id="PTHR31470">
    <property type="entry name" value="CYSTEINE PROTEINASES SUPERFAMILY PROTEIN-RELATED-RELATED"/>
    <property type="match status" value="1"/>
</dbReference>
<feature type="transmembrane region" description="Helical" evidence="4">
    <location>
        <begin position="129"/>
        <end position="152"/>
    </location>
</feature>
<dbReference type="GO" id="GO:0006508">
    <property type="term" value="P:proteolysis"/>
    <property type="evidence" value="ECO:0007669"/>
    <property type="project" value="UniProtKB-KW"/>
</dbReference>
<dbReference type="Proteomes" id="UP000222542">
    <property type="component" value="Unassembled WGS sequence"/>
</dbReference>
<evidence type="ECO:0000256" key="1">
    <source>
        <dbReference type="ARBA" id="ARBA00005234"/>
    </source>
</evidence>
<feature type="transmembrane region" description="Helical" evidence="4">
    <location>
        <begin position="57"/>
        <end position="78"/>
    </location>
</feature>
<organism evidence="6 7">
    <name type="scientific">Capsicum annuum</name>
    <name type="common">Capsicum pepper</name>
    <dbReference type="NCBI Taxonomy" id="4072"/>
    <lineage>
        <taxon>Eukaryota</taxon>
        <taxon>Viridiplantae</taxon>
        <taxon>Streptophyta</taxon>
        <taxon>Embryophyta</taxon>
        <taxon>Tracheophyta</taxon>
        <taxon>Spermatophyta</taxon>
        <taxon>Magnoliopsida</taxon>
        <taxon>eudicotyledons</taxon>
        <taxon>Gunneridae</taxon>
        <taxon>Pentapetalae</taxon>
        <taxon>asterids</taxon>
        <taxon>lamiids</taxon>
        <taxon>Solanales</taxon>
        <taxon>Solanaceae</taxon>
        <taxon>Solanoideae</taxon>
        <taxon>Capsiceae</taxon>
        <taxon>Capsicum</taxon>
    </lineage>
</organism>
<evidence type="ECO:0000259" key="5">
    <source>
        <dbReference type="PROSITE" id="PS50600"/>
    </source>
</evidence>
<comment type="similarity">
    <text evidence="1">Belongs to the peptidase C48 family.</text>
</comment>
<keyword evidence="3" id="KW-0378">Hydrolase</keyword>
<protein>
    <recommendedName>
        <fullName evidence="5">Ubiquitin-like protease family profile domain-containing protein</fullName>
    </recommendedName>
</protein>
<keyword evidence="4" id="KW-0812">Transmembrane</keyword>
<keyword evidence="7" id="KW-1185">Reference proteome</keyword>
<reference evidence="6 7" key="1">
    <citation type="journal article" date="2014" name="Nat. Genet.">
        <title>Genome sequence of the hot pepper provides insights into the evolution of pungency in Capsicum species.</title>
        <authorList>
            <person name="Kim S."/>
            <person name="Park M."/>
            <person name="Yeom S.I."/>
            <person name="Kim Y.M."/>
            <person name="Lee J.M."/>
            <person name="Lee H.A."/>
            <person name="Seo E."/>
            <person name="Choi J."/>
            <person name="Cheong K."/>
            <person name="Kim K.T."/>
            <person name="Jung K."/>
            <person name="Lee G.W."/>
            <person name="Oh S.K."/>
            <person name="Bae C."/>
            <person name="Kim S.B."/>
            <person name="Lee H.Y."/>
            <person name="Kim S.Y."/>
            <person name="Kim M.S."/>
            <person name="Kang B.C."/>
            <person name="Jo Y.D."/>
            <person name="Yang H.B."/>
            <person name="Jeong H.J."/>
            <person name="Kang W.H."/>
            <person name="Kwon J.K."/>
            <person name="Shin C."/>
            <person name="Lim J.Y."/>
            <person name="Park J.H."/>
            <person name="Huh J.H."/>
            <person name="Kim J.S."/>
            <person name="Kim B.D."/>
            <person name="Cohen O."/>
            <person name="Paran I."/>
            <person name="Suh M.C."/>
            <person name="Lee S.B."/>
            <person name="Kim Y.K."/>
            <person name="Shin Y."/>
            <person name="Noh S.J."/>
            <person name="Park J."/>
            <person name="Seo Y.S."/>
            <person name="Kwon S.Y."/>
            <person name="Kim H.A."/>
            <person name="Park J.M."/>
            <person name="Kim H.J."/>
            <person name="Choi S.B."/>
            <person name="Bosland P.W."/>
            <person name="Reeves G."/>
            <person name="Jo S.H."/>
            <person name="Lee B.W."/>
            <person name="Cho H.T."/>
            <person name="Choi H.S."/>
            <person name="Lee M.S."/>
            <person name="Yu Y."/>
            <person name="Do Choi Y."/>
            <person name="Park B.S."/>
            <person name="van Deynze A."/>
            <person name="Ashrafi H."/>
            <person name="Hill T."/>
            <person name="Kim W.T."/>
            <person name="Pai H.S."/>
            <person name="Ahn H.K."/>
            <person name="Yeam I."/>
            <person name="Giovannoni J.J."/>
            <person name="Rose J.K."/>
            <person name="Sorensen I."/>
            <person name="Lee S.J."/>
            <person name="Kim R.W."/>
            <person name="Choi I.Y."/>
            <person name="Choi B.S."/>
            <person name="Lim J.S."/>
            <person name="Lee Y.H."/>
            <person name="Choi D."/>
        </authorList>
    </citation>
    <scope>NUCLEOTIDE SEQUENCE [LARGE SCALE GENOMIC DNA]</scope>
    <source>
        <strain evidence="7">cv. CM334</strain>
    </source>
</reference>
<comment type="caution">
    <text evidence="6">The sequence shown here is derived from an EMBL/GenBank/DDBJ whole genome shotgun (WGS) entry which is preliminary data.</text>
</comment>
<keyword evidence="2" id="KW-0645">Protease</keyword>
<dbReference type="PANTHER" id="PTHR31470:SF56">
    <property type="entry name" value="ULP1 PROTEASE FAMILY, C-TERMINAL CATALYTIC DOMAIN CONTAINING PROTEIN"/>
    <property type="match status" value="1"/>
</dbReference>
<gene>
    <name evidence="6" type="ORF">T459_16911</name>
</gene>
<evidence type="ECO:0000256" key="4">
    <source>
        <dbReference type="SAM" id="Phobius"/>
    </source>
</evidence>
<accession>A0A2G2ZA62</accession>
<feature type="domain" description="Ubiquitin-like protease family profile" evidence="5">
    <location>
        <begin position="1"/>
        <end position="167"/>
    </location>
</feature>
<dbReference type="SUPFAM" id="SSF54001">
    <property type="entry name" value="Cysteine proteinases"/>
    <property type="match status" value="1"/>
</dbReference>